<keyword evidence="3" id="KW-1185">Reference proteome</keyword>
<name>A0ABV4X599_9CYAN</name>
<keyword evidence="1" id="KW-1277">Toxin-antitoxin system</keyword>
<organism evidence="2 3">
    <name type="scientific">Floridaenema aerugineum BLCC-F46</name>
    <dbReference type="NCBI Taxonomy" id="3153654"/>
    <lineage>
        <taxon>Bacteria</taxon>
        <taxon>Bacillati</taxon>
        <taxon>Cyanobacteriota</taxon>
        <taxon>Cyanophyceae</taxon>
        <taxon>Oscillatoriophycideae</taxon>
        <taxon>Aerosakkonematales</taxon>
        <taxon>Aerosakkonemataceae</taxon>
        <taxon>Floridanema</taxon>
        <taxon>Floridanema aerugineum</taxon>
    </lineage>
</organism>
<comment type="caution">
    <text evidence="2">The sequence shown here is derived from an EMBL/GenBank/DDBJ whole genome shotgun (WGS) entry which is preliminary data.</text>
</comment>
<evidence type="ECO:0000313" key="2">
    <source>
        <dbReference type="EMBL" id="MFB2877481.1"/>
    </source>
</evidence>
<dbReference type="InterPro" id="IPR007712">
    <property type="entry name" value="RelE/ParE_toxin"/>
</dbReference>
<reference evidence="2 3" key="1">
    <citation type="submission" date="2024-09" db="EMBL/GenBank/DDBJ databases">
        <title>Floridaenema gen nov. (Aerosakkonemataceae, Aerosakkonematales ord. nov., Cyanobacteria) from benthic tropical and subtropical fresh waters, with the description of four new species.</title>
        <authorList>
            <person name="Moretto J.A."/>
            <person name="Berthold D.E."/>
            <person name="Lefler F.W."/>
            <person name="Huang I.-S."/>
            <person name="Laughinghouse H. IV."/>
        </authorList>
    </citation>
    <scope>NUCLEOTIDE SEQUENCE [LARGE SCALE GENOMIC DNA]</scope>
    <source>
        <strain evidence="2 3">BLCC-F46</strain>
    </source>
</reference>
<sequence length="93" mass="10901">MTLVWDNSFRRAFKRLVRKNPQMQEKIFEVLEVLDADPFSPSLKSHKLRGNLDGLWACWVEYNCRIIFSLVTDEESGEELIVLIDIGSHDEVY</sequence>
<dbReference type="InterPro" id="IPR035093">
    <property type="entry name" value="RelE/ParE_toxin_dom_sf"/>
</dbReference>
<dbReference type="Proteomes" id="UP001576774">
    <property type="component" value="Unassembled WGS sequence"/>
</dbReference>
<dbReference type="Pfam" id="PF15738">
    <property type="entry name" value="YafQ_toxin"/>
    <property type="match status" value="1"/>
</dbReference>
<accession>A0ABV4X599</accession>
<proteinExistence type="predicted"/>
<dbReference type="NCBIfam" id="TIGR02385">
    <property type="entry name" value="RelE_StbE"/>
    <property type="match status" value="1"/>
</dbReference>
<gene>
    <name evidence="2" type="ORF">ACE1CC_11410</name>
</gene>
<dbReference type="Gene3D" id="3.30.2310.20">
    <property type="entry name" value="RelE-like"/>
    <property type="match status" value="1"/>
</dbReference>
<evidence type="ECO:0000313" key="3">
    <source>
        <dbReference type="Proteomes" id="UP001576774"/>
    </source>
</evidence>
<dbReference type="SUPFAM" id="SSF143011">
    <property type="entry name" value="RelE-like"/>
    <property type="match status" value="1"/>
</dbReference>
<dbReference type="EMBL" id="JBHFNQ010000090">
    <property type="protein sequence ID" value="MFB2877481.1"/>
    <property type="molecule type" value="Genomic_DNA"/>
</dbReference>
<dbReference type="InterPro" id="IPR004386">
    <property type="entry name" value="Toxin_YafQ-like"/>
</dbReference>
<evidence type="ECO:0000256" key="1">
    <source>
        <dbReference type="ARBA" id="ARBA00022649"/>
    </source>
</evidence>
<protein>
    <submittedName>
        <fullName evidence="2">Type II toxin-antitoxin system YafQ family toxin</fullName>
    </submittedName>
</protein>
<dbReference type="RefSeq" id="WP_413270580.1">
    <property type="nucleotide sequence ID" value="NZ_JBHFNQ010000090.1"/>
</dbReference>